<keyword evidence="2 7" id="KW-0813">Transport</keyword>
<keyword evidence="3" id="KW-1003">Cell membrane</keyword>
<dbReference type="SUPFAM" id="SSF161098">
    <property type="entry name" value="MetI-like"/>
    <property type="match status" value="1"/>
</dbReference>
<gene>
    <name evidence="9" type="ORF">ACFSJH_19915</name>
</gene>
<dbReference type="Proteomes" id="UP001597362">
    <property type="component" value="Unassembled WGS sequence"/>
</dbReference>
<evidence type="ECO:0000313" key="10">
    <source>
        <dbReference type="Proteomes" id="UP001597362"/>
    </source>
</evidence>
<evidence type="ECO:0000256" key="5">
    <source>
        <dbReference type="ARBA" id="ARBA00022989"/>
    </source>
</evidence>
<dbReference type="SUPFAM" id="SSF160964">
    <property type="entry name" value="MalF N-terminal region-like"/>
    <property type="match status" value="1"/>
</dbReference>
<dbReference type="InterPro" id="IPR035906">
    <property type="entry name" value="MetI-like_sf"/>
</dbReference>
<feature type="transmembrane region" description="Helical" evidence="7">
    <location>
        <begin position="12"/>
        <end position="31"/>
    </location>
</feature>
<dbReference type="InterPro" id="IPR051393">
    <property type="entry name" value="ABC_transporter_permease"/>
</dbReference>
<name>A0ABW4YQM8_9BACL</name>
<dbReference type="PANTHER" id="PTHR30193">
    <property type="entry name" value="ABC TRANSPORTER PERMEASE PROTEIN"/>
    <property type="match status" value="1"/>
</dbReference>
<accession>A0ABW4YQM8</accession>
<comment type="subcellular location">
    <subcellularLocation>
        <location evidence="1 7">Cell membrane</location>
        <topology evidence="1 7">Multi-pass membrane protein</topology>
    </subcellularLocation>
</comment>
<organism evidence="9 10">
    <name type="scientific">Paenibacillus yanchengensis</name>
    <dbReference type="NCBI Taxonomy" id="2035833"/>
    <lineage>
        <taxon>Bacteria</taxon>
        <taxon>Bacillati</taxon>
        <taxon>Bacillota</taxon>
        <taxon>Bacilli</taxon>
        <taxon>Bacillales</taxon>
        <taxon>Paenibacillaceae</taxon>
        <taxon>Paenibacillus</taxon>
    </lineage>
</organism>
<keyword evidence="10" id="KW-1185">Reference proteome</keyword>
<dbReference type="EMBL" id="JBHUHO010000049">
    <property type="protein sequence ID" value="MFD2117986.1"/>
    <property type="molecule type" value="Genomic_DNA"/>
</dbReference>
<evidence type="ECO:0000256" key="3">
    <source>
        <dbReference type="ARBA" id="ARBA00022475"/>
    </source>
</evidence>
<evidence type="ECO:0000256" key="4">
    <source>
        <dbReference type="ARBA" id="ARBA00022692"/>
    </source>
</evidence>
<comment type="similarity">
    <text evidence="7">Belongs to the binding-protein-dependent transport system permease family.</text>
</comment>
<dbReference type="RefSeq" id="WP_377775464.1">
    <property type="nucleotide sequence ID" value="NZ_JBHUHO010000049.1"/>
</dbReference>
<evidence type="ECO:0000259" key="8">
    <source>
        <dbReference type="PROSITE" id="PS50928"/>
    </source>
</evidence>
<sequence>MKNKLYQREIVPWLFMLPAVIGFIFFVWHPFVKGFYIAFTDYVPGRSSISWVGIQNFKDVFADKLFYISWKNTLYFMVMSLALCFTMAIIFAICMNEMRRMKSLFRVVLYLPSVVPAVISSLLWIWIFNPTKLGMLNMLLGRFGIEPQPFISSPSQAMPSLLLMTIWGSVGYIAIIFLAALQGVRADLYEASEIDGASLFRKIWHVTLPGIRPVIEMMFILTLINGIKFFTEPFLMTVGGPVNSTLTVMLLNYNYAFVMLEYSKATAQAIITFVVIMLFTLLYFRMIRQEN</sequence>
<feature type="domain" description="ABC transmembrane type-1" evidence="8">
    <location>
        <begin position="70"/>
        <end position="283"/>
    </location>
</feature>
<keyword evidence="4 7" id="KW-0812">Transmembrane</keyword>
<proteinExistence type="inferred from homology"/>
<dbReference type="InterPro" id="IPR000515">
    <property type="entry name" value="MetI-like"/>
</dbReference>
<evidence type="ECO:0000313" key="9">
    <source>
        <dbReference type="EMBL" id="MFD2117986.1"/>
    </source>
</evidence>
<feature type="transmembrane region" description="Helical" evidence="7">
    <location>
        <begin position="107"/>
        <end position="128"/>
    </location>
</feature>
<evidence type="ECO:0000256" key="1">
    <source>
        <dbReference type="ARBA" id="ARBA00004651"/>
    </source>
</evidence>
<keyword evidence="6 7" id="KW-0472">Membrane</keyword>
<feature type="transmembrane region" description="Helical" evidence="7">
    <location>
        <begin position="74"/>
        <end position="95"/>
    </location>
</feature>
<keyword evidence="5 7" id="KW-1133">Transmembrane helix</keyword>
<dbReference type="PROSITE" id="PS50928">
    <property type="entry name" value="ABC_TM1"/>
    <property type="match status" value="1"/>
</dbReference>
<comment type="caution">
    <text evidence="9">The sequence shown here is derived from an EMBL/GenBank/DDBJ whole genome shotgun (WGS) entry which is preliminary data.</text>
</comment>
<dbReference type="PANTHER" id="PTHR30193:SF41">
    <property type="entry name" value="DIACETYLCHITOBIOSE UPTAKE SYSTEM PERMEASE PROTEIN NGCF"/>
    <property type="match status" value="1"/>
</dbReference>
<reference evidence="10" key="1">
    <citation type="journal article" date="2019" name="Int. J. Syst. Evol. Microbiol.">
        <title>The Global Catalogue of Microorganisms (GCM) 10K type strain sequencing project: providing services to taxonomists for standard genome sequencing and annotation.</title>
        <authorList>
            <consortium name="The Broad Institute Genomics Platform"/>
            <consortium name="The Broad Institute Genome Sequencing Center for Infectious Disease"/>
            <person name="Wu L."/>
            <person name="Ma J."/>
        </authorList>
    </citation>
    <scope>NUCLEOTIDE SEQUENCE [LARGE SCALE GENOMIC DNA]</scope>
    <source>
        <strain evidence="10">GH52</strain>
    </source>
</reference>
<feature type="transmembrane region" description="Helical" evidence="7">
    <location>
        <begin position="161"/>
        <end position="181"/>
    </location>
</feature>
<evidence type="ECO:0000256" key="2">
    <source>
        <dbReference type="ARBA" id="ARBA00022448"/>
    </source>
</evidence>
<protein>
    <submittedName>
        <fullName evidence="9">Carbohydrate ABC transporter permease</fullName>
    </submittedName>
</protein>
<evidence type="ECO:0000256" key="6">
    <source>
        <dbReference type="ARBA" id="ARBA00023136"/>
    </source>
</evidence>
<feature type="transmembrane region" description="Helical" evidence="7">
    <location>
        <begin position="265"/>
        <end position="284"/>
    </location>
</feature>
<dbReference type="CDD" id="cd06261">
    <property type="entry name" value="TM_PBP2"/>
    <property type="match status" value="1"/>
</dbReference>
<evidence type="ECO:0000256" key="7">
    <source>
        <dbReference type="RuleBase" id="RU363032"/>
    </source>
</evidence>
<dbReference type="Pfam" id="PF00528">
    <property type="entry name" value="BPD_transp_1"/>
    <property type="match status" value="1"/>
</dbReference>
<dbReference type="Gene3D" id="1.10.3720.10">
    <property type="entry name" value="MetI-like"/>
    <property type="match status" value="1"/>
</dbReference>